<organism evidence="1 2">
    <name type="scientific">Mycoavidus cysteinexigens</name>
    <dbReference type="NCBI Taxonomy" id="1553431"/>
    <lineage>
        <taxon>Bacteria</taxon>
        <taxon>Pseudomonadati</taxon>
        <taxon>Pseudomonadota</taxon>
        <taxon>Betaproteobacteria</taxon>
        <taxon>Burkholderiales</taxon>
        <taxon>Burkholderiaceae</taxon>
        <taxon>Mycoavidus</taxon>
    </lineage>
</organism>
<evidence type="ECO:0000313" key="1">
    <source>
        <dbReference type="EMBL" id="BBE09070.1"/>
    </source>
</evidence>
<gene>
    <name evidence="1" type="ORF">MCB1EB_0909</name>
</gene>
<evidence type="ECO:0000313" key="2">
    <source>
        <dbReference type="Proteomes" id="UP000282597"/>
    </source>
</evidence>
<proteinExistence type="predicted"/>
<keyword evidence="2" id="KW-1185">Reference proteome</keyword>
<sequence>MRLSFSPYRPYCTHNREPVLNSDSKSQSFRLKTGEIIIQKKILKGHEKIDVIAYSIKIEDELYVNKINLSTVYKVNDGEVGLRITLQ</sequence>
<protein>
    <submittedName>
        <fullName evidence="1">Filamentous hemagglutinin protein</fullName>
    </submittedName>
</protein>
<accession>A0A2Z6EUE9</accession>
<dbReference type="KEGG" id="mcys:MCB1EB_0909"/>
<dbReference type="Proteomes" id="UP000282597">
    <property type="component" value="Chromosome"/>
</dbReference>
<reference evidence="1 2" key="1">
    <citation type="journal article" date="2018" name="Microbes Environ.">
        <title>Comparative Genomic Insights into Endofungal Lifestyles of Two Bacterial Endosymbionts, Mycoavidus cysteinexigens and Burkholderia rhizoxinica.</title>
        <authorList>
            <person name="Sharmin D."/>
            <person name="Guo Y."/>
            <person name="Nishizawa T."/>
            <person name="Ohshima S."/>
            <person name="Sato Y."/>
            <person name="Takashima Y."/>
            <person name="Narisawa K."/>
            <person name="Ohta H."/>
        </authorList>
    </citation>
    <scope>NUCLEOTIDE SEQUENCE [LARGE SCALE GENOMIC DNA]</scope>
    <source>
        <strain evidence="1 2">B1-EB</strain>
    </source>
</reference>
<name>A0A2Z6EUE9_9BURK</name>
<dbReference type="EMBL" id="AP018150">
    <property type="protein sequence ID" value="BBE09070.1"/>
    <property type="molecule type" value="Genomic_DNA"/>
</dbReference>
<dbReference type="AlphaFoldDB" id="A0A2Z6EUE9"/>